<feature type="region of interest" description="Disordered" evidence="1">
    <location>
        <begin position="97"/>
        <end position="119"/>
    </location>
</feature>
<evidence type="ECO:0000256" key="1">
    <source>
        <dbReference type="SAM" id="MobiDB-lite"/>
    </source>
</evidence>
<reference evidence="3" key="1">
    <citation type="submission" date="2020-10" db="EMBL/GenBank/DDBJ databases">
        <authorList>
            <person name="Gilroy R."/>
        </authorList>
    </citation>
    <scope>NUCLEOTIDE SEQUENCE</scope>
    <source>
        <strain evidence="3">ChiHcec3-11533</strain>
    </source>
</reference>
<accession>A0A9D1ICZ7</accession>
<evidence type="ECO:0000313" key="3">
    <source>
        <dbReference type="EMBL" id="HIU34958.1"/>
    </source>
</evidence>
<comment type="caution">
    <text evidence="3">The sequence shown here is derived from an EMBL/GenBank/DDBJ whole genome shotgun (WGS) entry which is preliminary data.</text>
</comment>
<dbReference type="Proteomes" id="UP000824072">
    <property type="component" value="Unassembled WGS sequence"/>
</dbReference>
<evidence type="ECO:0000313" key="4">
    <source>
        <dbReference type="Proteomes" id="UP000824072"/>
    </source>
</evidence>
<reference evidence="3" key="2">
    <citation type="journal article" date="2021" name="PeerJ">
        <title>Extensive microbial diversity within the chicken gut microbiome revealed by metagenomics and culture.</title>
        <authorList>
            <person name="Gilroy R."/>
            <person name="Ravi A."/>
            <person name="Getino M."/>
            <person name="Pursley I."/>
            <person name="Horton D.L."/>
            <person name="Alikhan N.F."/>
            <person name="Baker D."/>
            <person name="Gharbi K."/>
            <person name="Hall N."/>
            <person name="Watson M."/>
            <person name="Adriaenssens E.M."/>
            <person name="Foster-Nyarko E."/>
            <person name="Jarju S."/>
            <person name="Secka A."/>
            <person name="Antonio M."/>
            <person name="Oren A."/>
            <person name="Chaudhuri R.R."/>
            <person name="La Ragione R."/>
            <person name="Hildebrand F."/>
            <person name="Pallen M.J."/>
        </authorList>
    </citation>
    <scope>NUCLEOTIDE SEQUENCE</scope>
    <source>
        <strain evidence="3">ChiHcec3-11533</strain>
    </source>
</reference>
<organism evidence="3 4">
    <name type="scientific">Candidatus Pullichristensenella excrementigallinarum</name>
    <dbReference type="NCBI Taxonomy" id="2840907"/>
    <lineage>
        <taxon>Bacteria</taxon>
        <taxon>Bacillati</taxon>
        <taxon>Bacillota</taxon>
        <taxon>Clostridia</taxon>
        <taxon>Candidatus Pullichristensenella</taxon>
    </lineage>
</organism>
<dbReference type="Pfam" id="PF18013">
    <property type="entry name" value="Phage_lysozyme2"/>
    <property type="match status" value="1"/>
</dbReference>
<dbReference type="AlphaFoldDB" id="A0A9D1ICZ7"/>
<protein>
    <recommendedName>
        <fullName evidence="2">Phage tail lysozyme domain-containing protein</fullName>
    </recommendedName>
</protein>
<evidence type="ECO:0000259" key="2">
    <source>
        <dbReference type="Pfam" id="PF18013"/>
    </source>
</evidence>
<feature type="non-terminal residue" evidence="3">
    <location>
        <position position="1"/>
    </location>
</feature>
<dbReference type="EMBL" id="DVMU01000222">
    <property type="protein sequence ID" value="HIU34958.1"/>
    <property type="molecule type" value="Genomic_DNA"/>
</dbReference>
<feature type="domain" description="Phage tail lysozyme" evidence="2">
    <location>
        <begin position="135"/>
        <end position="270"/>
    </location>
</feature>
<dbReference type="Gene3D" id="1.10.530.10">
    <property type="match status" value="1"/>
</dbReference>
<dbReference type="InterPro" id="IPR041219">
    <property type="entry name" value="Phage_lysozyme2"/>
</dbReference>
<gene>
    <name evidence="3" type="ORF">IAB02_10380</name>
</gene>
<name>A0A9D1ICZ7_9FIRM</name>
<proteinExistence type="predicted"/>
<sequence length="275" mass="30288">GACLVSGLKLPEENSGAQEGQNGAQSGGEAVYKTFTVEVATDNLPVYNNFSLNSKQICTLPKGTQITCRAYNSTWAVLESNGIYGACLVSGLTLPSQSQQTPDAEPETPQEDSSSQGNSSTVTLAGMIASGKYSNEEIIYYFLTQEMKLNTAAACGILANIKNESSFRPTAYNSNGGSYGICQWTGSRYTRLKNFCSDHGYDYKTLEAQLWFLEYELENHYTKTLKYMRAVENTASGAYDAGYYWCYNFEVPANRSSVSVKRGNLAKDTYWEKYA</sequence>